<dbReference type="OrthoDB" id="1081166at2"/>
<evidence type="ECO:0000313" key="2">
    <source>
        <dbReference type="EMBL" id="KGF43703.1"/>
    </source>
</evidence>
<evidence type="ECO:0008006" key="4">
    <source>
        <dbReference type="Google" id="ProtNLM"/>
    </source>
</evidence>
<reference evidence="2 3" key="1">
    <citation type="submission" date="2014-07" db="EMBL/GenBank/DDBJ databases">
        <authorList>
            <person name="McCorrison J."/>
            <person name="Sanka R."/>
            <person name="Torralba M."/>
            <person name="Gillis M."/>
            <person name="Haft D.H."/>
            <person name="Methe B."/>
            <person name="Sutton G."/>
            <person name="Nelson K.E."/>
        </authorList>
    </citation>
    <scope>NUCLEOTIDE SEQUENCE [LARGE SCALE GENOMIC DNA]</scope>
    <source>
        <strain evidence="2 3">DNF00320</strain>
    </source>
</reference>
<comment type="caution">
    <text evidence="2">The sequence shown here is derived from an EMBL/GenBank/DDBJ whole genome shotgun (WGS) entry which is preliminary data.</text>
</comment>
<name>A0A096A9C0_9BACT</name>
<accession>A0A096A9C0</accession>
<protein>
    <recommendedName>
        <fullName evidence="4">Lipoprotein</fullName>
    </recommendedName>
</protein>
<proteinExistence type="predicted"/>
<organism evidence="2 3">
    <name type="scientific">Prevotella bivia DNF00320</name>
    <dbReference type="NCBI Taxonomy" id="1401068"/>
    <lineage>
        <taxon>Bacteria</taxon>
        <taxon>Pseudomonadati</taxon>
        <taxon>Bacteroidota</taxon>
        <taxon>Bacteroidia</taxon>
        <taxon>Bacteroidales</taxon>
        <taxon>Prevotellaceae</taxon>
        <taxon>Prevotella</taxon>
    </lineage>
</organism>
<keyword evidence="1" id="KW-0732">Signal</keyword>
<evidence type="ECO:0000313" key="3">
    <source>
        <dbReference type="Proteomes" id="UP000029525"/>
    </source>
</evidence>
<dbReference type="RefSeq" id="WP_036868095.1">
    <property type="nucleotide sequence ID" value="NZ_JRNQ01000069.1"/>
</dbReference>
<evidence type="ECO:0000256" key="1">
    <source>
        <dbReference type="SAM" id="SignalP"/>
    </source>
</evidence>
<dbReference type="PROSITE" id="PS51257">
    <property type="entry name" value="PROKAR_LIPOPROTEIN"/>
    <property type="match status" value="1"/>
</dbReference>
<dbReference type="Proteomes" id="UP000029525">
    <property type="component" value="Unassembled WGS sequence"/>
</dbReference>
<dbReference type="EMBL" id="JRNQ01000069">
    <property type="protein sequence ID" value="KGF43703.1"/>
    <property type="molecule type" value="Genomic_DNA"/>
</dbReference>
<gene>
    <name evidence="2" type="ORF">HMPREF0647_09255</name>
</gene>
<sequence length="547" mass="60057">MKTISFITFAACVAASALMSSCSNEENAATNGQLTAFTGGIVTEAPMSRVQLGVSESSTVAPGFLTRTSMERPAIGGKGTFFWEKGDVIYVQDDNNKLFKSQSNIADKTARNTFLVNGVYGANTSYDVYYNGTQSGSDPKKVVIAATQEQAAFNDTKHFGASGDCGVAKAEKNTEAGKSGYKFDLEHKASYLCFLPYITSKEQRENYKIQSIELTSNNNIAGTYDLTFGGLSGAGEAKTITLNVGSGGLLLADKTVNTQSITNSLYMVVAPGEHTIKVKYTLFDTKANKTFAVTKSYGSRTLAANTIYDIPVNLNMATSSTIAEIPNLYGGHNYYMWDAKENYWFGHEWDSTGPWQPIKEGATNDNYPKSKEADASRWYHEGDGSFEASVNPLFKKLPNANELAWYVKEGDAHWDNDTQWEAFGEKHTGGIWLKKLSVIAKEKNKQLADLKLKNHEGVDMRTTYKFYEVVPIDGKPNDSEINNYFFLPALGYYYSGQLSDFGSNGNYWSSSAHPSDSGYVYFLNFNSGSVLVNVTSRDCGVVAQPFE</sequence>
<dbReference type="AlphaFoldDB" id="A0A096A9C0"/>
<feature type="chain" id="PRO_5001915081" description="Lipoprotein" evidence="1">
    <location>
        <begin position="29"/>
        <end position="547"/>
    </location>
</feature>
<feature type="signal peptide" evidence="1">
    <location>
        <begin position="1"/>
        <end position="28"/>
    </location>
</feature>